<dbReference type="Proteomes" id="UP000237000">
    <property type="component" value="Unassembled WGS sequence"/>
</dbReference>
<name>A0A2P5FH20_TREOI</name>
<comment type="caution">
    <text evidence="1">The sequence shown here is derived from an EMBL/GenBank/DDBJ whole genome shotgun (WGS) entry which is preliminary data.</text>
</comment>
<dbReference type="InParanoid" id="A0A2P5FH20"/>
<keyword evidence="2" id="KW-1185">Reference proteome</keyword>
<sequence>MKVFILQDQLEHIHHTRDNKLRQVSCLVRDHAIVFDREVLYNVTIGFDLFSGRIVLFPGDIWFFFGGSSAPVPILNLSFHFVPLAKSTGFRSLELILRNHPEYIQ</sequence>
<accession>A0A2P5FH20</accession>
<gene>
    <name evidence="1" type="ORF">TorRG33x02_071160</name>
</gene>
<dbReference type="AlphaFoldDB" id="A0A2P5FH20"/>
<organism evidence="1 2">
    <name type="scientific">Trema orientale</name>
    <name type="common">Charcoal tree</name>
    <name type="synonym">Celtis orientalis</name>
    <dbReference type="NCBI Taxonomy" id="63057"/>
    <lineage>
        <taxon>Eukaryota</taxon>
        <taxon>Viridiplantae</taxon>
        <taxon>Streptophyta</taxon>
        <taxon>Embryophyta</taxon>
        <taxon>Tracheophyta</taxon>
        <taxon>Spermatophyta</taxon>
        <taxon>Magnoliopsida</taxon>
        <taxon>eudicotyledons</taxon>
        <taxon>Gunneridae</taxon>
        <taxon>Pentapetalae</taxon>
        <taxon>rosids</taxon>
        <taxon>fabids</taxon>
        <taxon>Rosales</taxon>
        <taxon>Cannabaceae</taxon>
        <taxon>Trema</taxon>
    </lineage>
</organism>
<proteinExistence type="predicted"/>
<protein>
    <submittedName>
        <fullName evidence="1">Uncharacterized protein</fullName>
    </submittedName>
</protein>
<dbReference type="EMBL" id="JXTC01000034">
    <property type="protein sequence ID" value="PON97066.1"/>
    <property type="molecule type" value="Genomic_DNA"/>
</dbReference>
<reference evidence="2" key="1">
    <citation type="submission" date="2016-06" db="EMBL/GenBank/DDBJ databases">
        <title>Parallel loss of symbiosis genes in relatives of nitrogen-fixing non-legume Parasponia.</title>
        <authorList>
            <person name="Van Velzen R."/>
            <person name="Holmer R."/>
            <person name="Bu F."/>
            <person name="Rutten L."/>
            <person name="Van Zeijl A."/>
            <person name="Liu W."/>
            <person name="Santuari L."/>
            <person name="Cao Q."/>
            <person name="Sharma T."/>
            <person name="Shen D."/>
            <person name="Roswanjaya Y."/>
            <person name="Wardhani T."/>
            <person name="Kalhor M.S."/>
            <person name="Jansen J."/>
            <person name="Van den Hoogen J."/>
            <person name="Gungor B."/>
            <person name="Hartog M."/>
            <person name="Hontelez J."/>
            <person name="Verver J."/>
            <person name="Yang W.-C."/>
            <person name="Schijlen E."/>
            <person name="Repin R."/>
            <person name="Schilthuizen M."/>
            <person name="Schranz E."/>
            <person name="Heidstra R."/>
            <person name="Miyata K."/>
            <person name="Fedorova E."/>
            <person name="Kohlen W."/>
            <person name="Bisseling T."/>
            <person name="Smit S."/>
            <person name="Geurts R."/>
        </authorList>
    </citation>
    <scope>NUCLEOTIDE SEQUENCE [LARGE SCALE GENOMIC DNA]</scope>
    <source>
        <strain evidence="2">cv. RG33-2</strain>
    </source>
</reference>
<evidence type="ECO:0000313" key="1">
    <source>
        <dbReference type="EMBL" id="PON97066.1"/>
    </source>
</evidence>
<evidence type="ECO:0000313" key="2">
    <source>
        <dbReference type="Proteomes" id="UP000237000"/>
    </source>
</evidence>